<dbReference type="AlphaFoldDB" id="A0A093K4N5"/>
<name>A0A093K4N5_STRCA</name>
<dbReference type="Proteomes" id="UP000053584">
    <property type="component" value="Unassembled WGS sequence"/>
</dbReference>
<reference evidence="1 2" key="1">
    <citation type="submission" date="2014-04" db="EMBL/GenBank/DDBJ databases">
        <title>Genome evolution of avian class.</title>
        <authorList>
            <person name="Zhang G."/>
            <person name="Li C."/>
        </authorList>
    </citation>
    <scope>NUCLEOTIDE SEQUENCE [LARGE SCALE GENOMIC DNA]</scope>
    <source>
        <strain evidence="1">BGI_N308</strain>
    </source>
</reference>
<accession>A0A093K4N5</accession>
<dbReference type="EMBL" id="KL206734">
    <property type="protein sequence ID" value="KFV85439.1"/>
    <property type="molecule type" value="Genomic_DNA"/>
</dbReference>
<protein>
    <submittedName>
        <fullName evidence="1">Uncharacterized protein</fullName>
    </submittedName>
</protein>
<feature type="non-terminal residue" evidence="1">
    <location>
        <position position="39"/>
    </location>
</feature>
<proteinExistence type="predicted"/>
<evidence type="ECO:0000313" key="2">
    <source>
        <dbReference type="Proteomes" id="UP000053584"/>
    </source>
</evidence>
<sequence>RIQQLLFLQTFKKDIYAFQFLLLSPSAREVKYKPRDQRT</sequence>
<keyword evidence="2" id="KW-1185">Reference proteome</keyword>
<feature type="non-terminal residue" evidence="1">
    <location>
        <position position="1"/>
    </location>
</feature>
<organism evidence="1 2">
    <name type="scientific">Struthio camelus australis</name>
    <dbReference type="NCBI Taxonomy" id="441894"/>
    <lineage>
        <taxon>Eukaryota</taxon>
        <taxon>Metazoa</taxon>
        <taxon>Chordata</taxon>
        <taxon>Craniata</taxon>
        <taxon>Vertebrata</taxon>
        <taxon>Euteleostomi</taxon>
        <taxon>Archelosauria</taxon>
        <taxon>Archosauria</taxon>
        <taxon>Dinosauria</taxon>
        <taxon>Saurischia</taxon>
        <taxon>Theropoda</taxon>
        <taxon>Coelurosauria</taxon>
        <taxon>Aves</taxon>
        <taxon>Palaeognathae</taxon>
        <taxon>Struthioniformes</taxon>
        <taxon>Struthionidae</taxon>
        <taxon>Struthio</taxon>
    </lineage>
</organism>
<gene>
    <name evidence="1" type="ORF">N308_04445</name>
</gene>
<evidence type="ECO:0000313" key="1">
    <source>
        <dbReference type="EMBL" id="KFV85439.1"/>
    </source>
</evidence>